<keyword evidence="2" id="KW-0456">Lyase</keyword>
<sequence length="391" mass="40825">MISGFVRPDGKVGIRNKVLILSTVGCANNTVKRIAAQVEGTVALPNVKGCGQIGKGIDIMRRCLANVTQNPNVYGTIIVGLGCETTKPHELAEHVRSLSDKPVEVFTIQELGGTPKAIAYGVALARKMVAEAGLVPRVPVEPSKIVLATNCGGSDATSGLAANPTVGACSDILISKGGTVMLGETTELIGTEHLLGERAKDDKVRNDIYTIVQDLEHQFIANGIDVRGANPTPGNMKGGLSTLEEKALGGISKGGSGPINQVVGYGEIPSENGLVIMDTPGYDIESVSGMAVGGAQVCIFTSGRGNPVGNALIPVIKVTGNPETYESMKDNTDLDTSGVIDGSDTIDSLGEKLYGILEDVCNGMPCKSEAYGFDDFAVYHNEEIWCTCDLS</sequence>
<evidence type="ECO:0000256" key="2">
    <source>
        <dbReference type="ARBA" id="ARBA00023239"/>
    </source>
</evidence>
<dbReference type="GO" id="GO:0016787">
    <property type="term" value="F:hydrolase activity"/>
    <property type="evidence" value="ECO:0007669"/>
    <property type="project" value="UniProtKB-KW"/>
</dbReference>
<evidence type="ECO:0000259" key="3">
    <source>
        <dbReference type="Pfam" id="PF04295"/>
    </source>
</evidence>
<evidence type="ECO:0000313" key="5">
    <source>
        <dbReference type="EMBL" id="BBH50645.1"/>
    </source>
</evidence>
<feature type="domain" description="D-galactarate/Altronate dehydratase second" evidence="3">
    <location>
        <begin position="4"/>
        <end position="132"/>
    </location>
</feature>
<dbReference type="InterPro" id="IPR052172">
    <property type="entry name" value="UxaA_altronate/galactarate_dh"/>
</dbReference>
<proteinExistence type="inferred from homology"/>
<dbReference type="PANTHER" id="PTHR30536">
    <property type="entry name" value="ALTRONATE/GALACTARATE DEHYDRATASE"/>
    <property type="match status" value="1"/>
</dbReference>
<dbReference type="Pfam" id="PF04295">
    <property type="entry name" value="GD_AH_second"/>
    <property type="match status" value="1"/>
</dbReference>
<dbReference type="EMBL" id="AP019367">
    <property type="protein sequence ID" value="BBH50645.1"/>
    <property type="molecule type" value="Genomic_DNA"/>
</dbReference>
<name>A0A3G9KAZ4_9ACTN</name>
<gene>
    <name evidence="5" type="primary">uxaA_2</name>
    <name evidence="5" type="ORF">Pcatena_12320</name>
</gene>
<dbReference type="InterPro" id="IPR048332">
    <property type="entry name" value="GD_AH_C"/>
</dbReference>
<dbReference type="AlphaFoldDB" id="A0A3G9KAZ4"/>
<dbReference type="PANTHER" id="PTHR30536:SF5">
    <property type="entry name" value="ALTRONATE DEHYDRATASE"/>
    <property type="match status" value="1"/>
</dbReference>
<dbReference type="GeneID" id="88849365"/>
<keyword evidence="6" id="KW-1185">Reference proteome</keyword>
<comment type="similarity">
    <text evidence="1">Belongs to the UxaA family.</text>
</comment>
<dbReference type="GO" id="GO:0019698">
    <property type="term" value="P:D-galacturonate catabolic process"/>
    <property type="evidence" value="ECO:0007669"/>
    <property type="project" value="TreeGrafter"/>
</dbReference>
<protein>
    <submittedName>
        <fullName evidence="5">Carbohydrate hydrolase</fullName>
    </submittedName>
</protein>
<dbReference type="OrthoDB" id="9804574at2"/>
<dbReference type="InterPro" id="IPR007392">
    <property type="entry name" value="GD_AH_second"/>
</dbReference>
<dbReference type="Pfam" id="PF20629">
    <property type="entry name" value="GD_AH_C"/>
    <property type="match status" value="1"/>
</dbReference>
<evidence type="ECO:0000259" key="4">
    <source>
        <dbReference type="Pfam" id="PF20629"/>
    </source>
</evidence>
<dbReference type="GO" id="GO:0016829">
    <property type="term" value="F:lyase activity"/>
    <property type="evidence" value="ECO:0007669"/>
    <property type="project" value="UniProtKB-KW"/>
</dbReference>
<dbReference type="Proteomes" id="UP000273154">
    <property type="component" value="Chromosome"/>
</dbReference>
<evidence type="ECO:0000313" key="6">
    <source>
        <dbReference type="Proteomes" id="UP000273154"/>
    </source>
</evidence>
<evidence type="ECO:0000256" key="1">
    <source>
        <dbReference type="ARBA" id="ARBA00010986"/>
    </source>
</evidence>
<dbReference type="KEGG" id="pcat:Pcatena_12320"/>
<dbReference type="RefSeq" id="WP_068540200.1">
    <property type="nucleotide sequence ID" value="NZ_AP019367.1"/>
</dbReference>
<feature type="domain" description="D-galactarate/Altronate dehydratase C-terminal" evidence="4">
    <location>
        <begin position="143"/>
        <end position="381"/>
    </location>
</feature>
<keyword evidence="5" id="KW-0378">Hydrolase</keyword>
<organism evidence="5 6">
    <name type="scientific">Parolsenella catena</name>
    <dbReference type="NCBI Taxonomy" id="2003188"/>
    <lineage>
        <taxon>Bacteria</taxon>
        <taxon>Bacillati</taxon>
        <taxon>Actinomycetota</taxon>
        <taxon>Coriobacteriia</taxon>
        <taxon>Coriobacteriales</taxon>
        <taxon>Atopobiaceae</taxon>
        <taxon>Parolsenella</taxon>
    </lineage>
</organism>
<accession>A0A3G9KAZ4</accession>
<reference evidence="6" key="1">
    <citation type="submission" date="2018-11" db="EMBL/GenBank/DDBJ databases">
        <title>Comparative genomics of Parolsenella catena and Libanicoccus massiliensis: Reclassification of Libanicoccus massiliensis as Parolsenella massiliensis comb. nov.</title>
        <authorList>
            <person name="Sakamoto M."/>
            <person name="Ikeyama N."/>
            <person name="Murakami T."/>
            <person name="Mori H."/>
            <person name="Yuki M."/>
            <person name="Ohkuma M."/>
        </authorList>
    </citation>
    <scope>NUCLEOTIDE SEQUENCE [LARGE SCALE GENOMIC DNA]</scope>
    <source>
        <strain evidence="6">JCM 31932</strain>
    </source>
</reference>